<gene>
    <name evidence="1" type="ORF">POL72_37340</name>
</gene>
<sequence>MRRDPAPRWCHPAGALGVHAGFRAEVRAIALDYADQMALEYASF</sequence>
<reference evidence="1 2" key="1">
    <citation type="submission" date="2023-01" db="EMBL/GenBank/DDBJ databases">
        <title>Minimal conservation of predation-associated metabolite biosynthetic gene clusters underscores biosynthetic potential of Myxococcota including descriptions for ten novel species: Archangium lansinium sp. nov., Myxococcus landrumus sp. nov., Nannocystis bai.</title>
        <authorList>
            <person name="Ahearne A."/>
            <person name="Stevens C."/>
            <person name="Dowd S."/>
        </authorList>
    </citation>
    <scope>NUCLEOTIDE SEQUENCE [LARGE SCALE GENOMIC DNA]</scope>
    <source>
        <strain evidence="1 2">WIWO2</strain>
    </source>
</reference>
<evidence type="ECO:0000313" key="2">
    <source>
        <dbReference type="Proteomes" id="UP001217485"/>
    </source>
</evidence>
<keyword evidence="2" id="KW-1185">Reference proteome</keyword>
<dbReference type="EMBL" id="JAQNDK010000004">
    <property type="protein sequence ID" value="MDC0683454.1"/>
    <property type="molecule type" value="Genomic_DNA"/>
</dbReference>
<comment type="caution">
    <text evidence="1">The sequence shown here is derived from an EMBL/GenBank/DDBJ whole genome shotgun (WGS) entry which is preliminary data.</text>
</comment>
<proteinExistence type="predicted"/>
<dbReference type="Proteomes" id="UP001217485">
    <property type="component" value="Unassembled WGS sequence"/>
</dbReference>
<accession>A0ABT5CAJ1</accession>
<name>A0ABT5CAJ1_9BACT</name>
<evidence type="ECO:0000313" key="1">
    <source>
        <dbReference type="EMBL" id="MDC0683454.1"/>
    </source>
</evidence>
<dbReference type="RefSeq" id="WP_272101593.1">
    <property type="nucleotide sequence ID" value="NZ_JAQNDK010000004.1"/>
</dbReference>
<organism evidence="1 2">
    <name type="scientific">Sorangium atrum</name>
    <dbReference type="NCBI Taxonomy" id="2995308"/>
    <lineage>
        <taxon>Bacteria</taxon>
        <taxon>Pseudomonadati</taxon>
        <taxon>Myxococcota</taxon>
        <taxon>Polyangia</taxon>
        <taxon>Polyangiales</taxon>
        <taxon>Polyangiaceae</taxon>
        <taxon>Sorangium</taxon>
    </lineage>
</organism>
<protein>
    <submittedName>
        <fullName evidence="1">Uncharacterized protein</fullName>
    </submittedName>
</protein>